<evidence type="ECO:0000313" key="3">
    <source>
        <dbReference type="Proteomes" id="UP001444625"/>
    </source>
</evidence>
<evidence type="ECO:0000256" key="1">
    <source>
        <dbReference type="SAM" id="Phobius"/>
    </source>
</evidence>
<feature type="transmembrane region" description="Helical" evidence="1">
    <location>
        <begin position="86"/>
        <end position="102"/>
    </location>
</feature>
<dbReference type="RefSeq" id="WP_345825058.1">
    <property type="nucleotide sequence ID" value="NZ_JBDIML010000003.1"/>
</dbReference>
<feature type="transmembrane region" description="Helical" evidence="1">
    <location>
        <begin position="114"/>
        <end position="135"/>
    </location>
</feature>
<dbReference type="Pfam" id="PF12650">
    <property type="entry name" value="DUF3784"/>
    <property type="match status" value="1"/>
</dbReference>
<evidence type="ECO:0000313" key="2">
    <source>
        <dbReference type="EMBL" id="MEN2767587.1"/>
    </source>
</evidence>
<keyword evidence="3" id="KW-1185">Reference proteome</keyword>
<reference evidence="2 3" key="1">
    <citation type="submission" date="2024-05" db="EMBL/GenBank/DDBJ databases">
        <authorList>
            <person name="Haq I."/>
            <person name="Ullah Z."/>
            <person name="Ahmad R."/>
            <person name="Li M."/>
            <person name="Tong Y."/>
        </authorList>
    </citation>
    <scope>NUCLEOTIDE SEQUENCE [LARGE SCALE GENOMIC DNA]</scope>
    <source>
        <strain evidence="2 3">16A2E</strain>
    </source>
</reference>
<sequence>MSNSMLIFIVVMGWTLIVFGGITYLIVKKKEYSLISGFYNRPKEEQEYLIQYGYIEKMGKVLLISFYLLIIATLLTVFGVPYGIEIGFGLFMLELLGGIIYIQKYEVPHKRKKYYLLYGIITFVTIGIVGGLFVMGNMKSEFVIKNDTFIISGMYGVEWSVEEIEKVELLDQLPEIMFKNSGLSSTTTKKGKFTLEAPYGKGRLFVQVKNSPFIYVSTKEDYVIINRDSPKETKAVYQQLLKLISLQ</sequence>
<organism evidence="2 3">
    <name type="scientific">Ornithinibacillus xuwenensis</name>
    <dbReference type="NCBI Taxonomy" id="3144668"/>
    <lineage>
        <taxon>Bacteria</taxon>
        <taxon>Bacillati</taxon>
        <taxon>Bacillota</taxon>
        <taxon>Bacilli</taxon>
        <taxon>Bacillales</taxon>
        <taxon>Bacillaceae</taxon>
        <taxon>Ornithinibacillus</taxon>
    </lineage>
</organism>
<dbReference type="InterPro" id="IPR017259">
    <property type="entry name" value="UCP037672"/>
</dbReference>
<comment type="caution">
    <text evidence="2">The sequence shown here is derived from an EMBL/GenBank/DDBJ whole genome shotgun (WGS) entry which is preliminary data.</text>
</comment>
<name>A0ABU9XH38_9BACI</name>
<dbReference type="Proteomes" id="UP001444625">
    <property type="component" value="Unassembled WGS sequence"/>
</dbReference>
<protein>
    <submittedName>
        <fullName evidence="2">DUF3784 domain-containing protein</fullName>
    </submittedName>
</protein>
<feature type="transmembrane region" description="Helical" evidence="1">
    <location>
        <begin position="61"/>
        <end position="80"/>
    </location>
</feature>
<keyword evidence="1" id="KW-0812">Transmembrane</keyword>
<proteinExistence type="predicted"/>
<dbReference type="EMBL" id="JBDIML010000003">
    <property type="protein sequence ID" value="MEN2767587.1"/>
    <property type="molecule type" value="Genomic_DNA"/>
</dbReference>
<accession>A0ABU9XH38</accession>
<feature type="transmembrane region" description="Helical" evidence="1">
    <location>
        <begin position="6"/>
        <end position="27"/>
    </location>
</feature>
<keyword evidence="1" id="KW-1133">Transmembrane helix</keyword>
<keyword evidence="1" id="KW-0472">Membrane</keyword>
<gene>
    <name evidence="2" type="ORF">ABC228_10340</name>
</gene>